<dbReference type="InterPro" id="IPR005151">
    <property type="entry name" value="Tail-specific_protease"/>
</dbReference>
<evidence type="ECO:0000259" key="2">
    <source>
        <dbReference type="Pfam" id="PF03572"/>
    </source>
</evidence>
<name>A0A7Y0FSJ9_9FLAO</name>
<feature type="signal peptide" evidence="1">
    <location>
        <begin position="1"/>
        <end position="22"/>
    </location>
</feature>
<comment type="caution">
    <text evidence="3">The sequence shown here is derived from an EMBL/GenBank/DDBJ whole genome shotgun (WGS) entry which is preliminary data.</text>
</comment>
<evidence type="ECO:0000313" key="4">
    <source>
        <dbReference type="Proteomes" id="UP000544054"/>
    </source>
</evidence>
<proteinExistence type="predicted"/>
<dbReference type="Gene3D" id="3.90.226.10">
    <property type="entry name" value="2-enoyl-CoA Hydratase, Chain A, domain 1"/>
    <property type="match status" value="1"/>
</dbReference>
<dbReference type="Proteomes" id="UP000544054">
    <property type="component" value="Unassembled WGS sequence"/>
</dbReference>
<dbReference type="GO" id="GO:0006508">
    <property type="term" value="P:proteolysis"/>
    <property type="evidence" value="ECO:0007669"/>
    <property type="project" value="InterPro"/>
</dbReference>
<dbReference type="EMBL" id="JABBGI010000021">
    <property type="protein sequence ID" value="NML71323.1"/>
    <property type="molecule type" value="Genomic_DNA"/>
</dbReference>
<sequence>MKNLKAVLISSLFTLITTSVYAQNCDCTKNFEWVKKTFETNDAGFEYALKQKSNKAYEAHNKTTSEKVKSAKTFSECSLVLSEWLTFFRSGHASIRPISKQESPKSATPEKSNNPFTNWETLAVETQDFKKYLEQKKTSDYEGIWYTEPYTIGIKKKGDQYVGFIIESGAETWTKGQVKLKLNSSDGKLSSVYYMRDHSGVESKEVTLTGKNHLQIGDFSLSRVYPKLEDDPKYTQYFKSVSANKPYVDQLNKTTLYLRIPSFQASEKQKIDSVIAANKDKILSTENLIIDIRNGTGGSDASYHNILPLIYTNPIRTVGVEYLSTQLNNQRMLDFINKPEYGFNEENKKWAQTSFNILEKQQGKFVNLNDNVVSLTKYDTIYPYPKNVGIIINQRNGSTDEQFLLAAKQSKKVKLFGTTTFGVLDVSNMYYVPSPCKEFELGYSLSRSMRIPDFTIDGKGLQPDFYLDRSIPVYEWTDYLNSVLNGK</sequence>
<protein>
    <submittedName>
        <fullName evidence="3">Peptidase S41</fullName>
    </submittedName>
</protein>
<dbReference type="RefSeq" id="WP_169235822.1">
    <property type="nucleotide sequence ID" value="NZ_JABBGI010000021.1"/>
</dbReference>
<gene>
    <name evidence="3" type="ORF">HHL23_16150</name>
</gene>
<dbReference type="SUPFAM" id="SSF52096">
    <property type="entry name" value="ClpP/crotonase"/>
    <property type="match status" value="1"/>
</dbReference>
<keyword evidence="1" id="KW-0732">Signal</keyword>
<feature type="chain" id="PRO_5031198513" evidence="1">
    <location>
        <begin position="23"/>
        <end position="487"/>
    </location>
</feature>
<feature type="domain" description="Tail specific protease" evidence="2">
    <location>
        <begin position="256"/>
        <end position="465"/>
    </location>
</feature>
<dbReference type="Pfam" id="PF03572">
    <property type="entry name" value="Peptidase_S41"/>
    <property type="match status" value="1"/>
</dbReference>
<reference evidence="3 4" key="1">
    <citation type="submission" date="2020-04" db="EMBL/GenBank/DDBJ databases">
        <title>Chryseobacterium sp. RP-3-3 sp. nov., isolated from Jeju soil.</title>
        <authorList>
            <person name="Dahal R.H."/>
        </authorList>
    </citation>
    <scope>NUCLEOTIDE SEQUENCE [LARGE SCALE GENOMIC DNA]</scope>
    <source>
        <strain evidence="3 4">RP-3-3</strain>
    </source>
</reference>
<accession>A0A7Y0FSJ9</accession>
<organism evidence="3 4">
    <name type="scientific">Chryseobacterium antibioticum</name>
    <dbReference type="NCBI Taxonomy" id="2728847"/>
    <lineage>
        <taxon>Bacteria</taxon>
        <taxon>Pseudomonadati</taxon>
        <taxon>Bacteroidota</taxon>
        <taxon>Flavobacteriia</taxon>
        <taxon>Flavobacteriales</taxon>
        <taxon>Weeksellaceae</taxon>
        <taxon>Chryseobacterium group</taxon>
        <taxon>Chryseobacterium</taxon>
    </lineage>
</organism>
<dbReference type="GO" id="GO:0008236">
    <property type="term" value="F:serine-type peptidase activity"/>
    <property type="evidence" value="ECO:0007669"/>
    <property type="project" value="InterPro"/>
</dbReference>
<dbReference type="AlphaFoldDB" id="A0A7Y0FSJ9"/>
<evidence type="ECO:0000313" key="3">
    <source>
        <dbReference type="EMBL" id="NML71323.1"/>
    </source>
</evidence>
<evidence type="ECO:0000256" key="1">
    <source>
        <dbReference type="SAM" id="SignalP"/>
    </source>
</evidence>
<dbReference type="InterPro" id="IPR029045">
    <property type="entry name" value="ClpP/crotonase-like_dom_sf"/>
</dbReference>
<keyword evidence="4" id="KW-1185">Reference proteome</keyword>